<dbReference type="Proteomes" id="UP000799750">
    <property type="component" value="Unassembled WGS sequence"/>
</dbReference>
<evidence type="ECO:0000313" key="1">
    <source>
        <dbReference type="EMBL" id="KAF2502648.1"/>
    </source>
</evidence>
<keyword evidence="2" id="KW-1185">Reference proteome</keyword>
<sequence length="180" mass="20802">MQLQSIHTRKLERKEYVSRSTKIPRSLVISVLLKSVLLCHKFLLCIVDFVVSREATRTGMYRPIRQAHNFYFDILIGEAMTGTRYMLRTAGPSLVLHIFGPPNMKSFLQEREMVVLTSSATPSGPKACVMTRWREYYLSTFNQYLRHIRSPLPLSTLPPTKIASYRLLVLRAMNLIAHLF</sequence>
<dbReference type="AlphaFoldDB" id="A0A6A6RCP6"/>
<name>A0A6A6RCP6_9PEZI</name>
<reference evidence="1" key="1">
    <citation type="journal article" date="2020" name="Stud. Mycol.">
        <title>101 Dothideomycetes genomes: a test case for predicting lifestyles and emergence of pathogens.</title>
        <authorList>
            <person name="Haridas S."/>
            <person name="Albert R."/>
            <person name="Binder M."/>
            <person name="Bloem J."/>
            <person name="Labutti K."/>
            <person name="Salamov A."/>
            <person name="Andreopoulos B."/>
            <person name="Baker S."/>
            <person name="Barry K."/>
            <person name="Bills G."/>
            <person name="Bluhm B."/>
            <person name="Cannon C."/>
            <person name="Castanera R."/>
            <person name="Culley D."/>
            <person name="Daum C."/>
            <person name="Ezra D."/>
            <person name="Gonzalez J."/>
            <person name="Henrissat B."/>
            <person name="Kuo A."/>
            <person name="Liang C."/>
            <person name="Lipzen A."/>
            <person name="Lutzoni F."/>
            <person name="Magnuson J."/>
            <person name="Mondo S."/>
            <person name="Nolan M."/>
            <person name="Ohm R."/>
            <person name="Pangilinan J."/>
            <person name="Park H.-J."/>
            <person name="Ramirez L."/>
            <person name="Alfaro M."/>
            <person name="Sun H."/>
            <person name="Tritt A."/>
            <person name="Yoshinaga Y."/>
            <person name="Zwiers L.-H."/>
            <person name="Turgeon B."/>
            <person name="Goodwin S."/>
            <person name="Spatafora J."/>
            <person name="Crous P."/>
            <person name="Grigoriev I."/>
        </authorList>
    </citation>
    <scope>NUCLEOTIDE SEQUENCE</scope>
    <source>
        <strain evidence="1">CBS 269.34</strain>
    </source>
</reference>
<accession>A0A6A6RCP6</accession>
<evidence type="ECO:0000313" key="2">
    <source>
        <dbReference type="Proteomes" id="UP000799750"/>
    </source>
</evidence>
<organism evidence="1 2">
    <name type="scientific">Lophium mytilinum</name>
    <dbReference type="NCBI Taxonomy" id="390894"/>
    <lineage>
        <taxon>Eukaryota</taxon>
        <taxon>Fungi</taxon>
        <taxon>Dikarya</taxon>
        <taxon>Ascomycota</taxon>
        <taxon>Pezizomycotina</taxon>
        <taxon>Dothideomycetes</taxon>
        <taxon>Pleosporomycetidae</taxon>
        <taxon>Mytilinidiales</taxon>
        <taxon>Mytilinidiaceae</taxon>
        <taxon>Lophium</taxon>
    </lineage>
</organism>
<protein>
    <submittedName>
        <fullName evidence="1">Uncharacterized protein</fullName>
    </submittedName>
</protein>
<proteinExistence type="predicted"/>
<dbReference type="EMBL" id="MU004181">
    <property type="protein sequence ID" value="KAF2502648.1"/>
    <property type="molecule type" value="Genomic_DNA"/>
</dbReference>
<gene>
    <name evidence="1" type="ORF">BU16DRAFT_16376</name>
</gene>